<keyword evidence="7" id="KW-1133">Transmembrane helix</keyword>
<keyword evidence="3" id="KW-0597">Phosphoprotein</keyword>
<name>A0ABW5BJN2_9PROT</name>
<dbReference type="Pfam" id="PF02518">
    <property type="entry name" value="HATPase_c"/>
    <property type="match status" value="1"/>
</dbReference>
<dbReference type="PROSITE" id="PS50109">
    <property type="entry name" value="HIS_KIN"/>
    <property type="match status" value="1"/>
</dbReference>
<feature type="transmembrane region" description="Helical" evidence="7">
    <location>
        <begin position="39"/>
        <end position="62"/>
    </location>
</feature>
<dbReference type="InterPro" id="IPR005467">
    <property type="entry name" value="His_kinase_dom"/>
</dbReference>
<dbReference type="EC" id="2.7.13.3" evidence="2"/>
<dbReference type="GO" id="GO:0016301">
    <property type="term" value="F:kinase activity"/>
    <property type="evidence" value="ECO:0007669"/>
    <property type="project" value="UniProtKB-KW"/>
</dbReference>
<keyword evidence="5 9" id="KW-0418">Kinase</keyword>
<evidence type="ECO:0000259" key="8">
    <source>
        <dbReference type="PROSITE" id="PS50109"/>
    </source>
</evidence>
<keyword evidence="7" id="KW-0472">Membrane</keyword>
<reference evidence="10" key="1">
    <citation type="journal article" date="2019" name="Int. J. Syst. Evol. Microbiol.">
        <title>The Global Catalogue of Microorganisms (GCM) 10K type strain sequencing project: providing services to taxonomists for standard genome sequencing and annotation.</title>
        <authorList>
            <consortium name="The Broad Institute Genomics Platform"/>
            <consortium name="The Broad Institute Genome Sequencing Center for Infectious Disease"/>
            <person name="Wu L."/>
            <person name="Ma J."/>
        </authorList>
    </citation>
    <scope>NUCLEOTIDE SEQUENCE [LARGE SCALE GENOMIC DNA]</scope>
    <source>
        <strain evidence="10">CGMCC 4.7192</strain>
    </source>
</reference>
<dbReference type="PANTHER" id="PTHR43047">
    <property type="entry name" value="TWO-COMPONENT HISTIDINE PROTEIN KINASE"/>
    <property type="match status" value="1"/>
</dbReference>
<protein>
    <recommendedName>
        <fullName evidence="2">histidine kinase</fullName>
        <ecNumber evidence="2">2.7.13.3</ecNumber>
    </recommendedName>
</protein>
<dbReference type="Proteomes" id="UP001597294">
    <property type="component" value="Unassembled WGS sequence"/>
</dbReference>
<keyword evidence="7" id="KW-0812">Transmembrane</keyword>
<evidence type="ECO:0000256" key="2">
    <source>
        <dbReference type="ARBA" id="ARBA00012438"/>
    </source>
</evidence>
<dbReference type="PANTHER" id="PTHR43047:SF72">
    <property type="entry name" value="OSMOSENSING HISTIDINE PROTEIN KINASE SLN1"/>
    <property type="match status" value="1"/>
</dbReference>
<evidence type="ECO:0000256" key="7">
    <source>
        <dbReference type="SAM" id="Phobius"/>
    </source>
</evidence>
<keyword evidence="4" id="KW-0808">Transferase</keyword>
<dbReference type="Gene3D" id="1.10.287.130">
    <property type="match status" value="1"/>
</dbReference>
<dbReference type="RefSeq" id="WP_380250517.1">
    <property type="nucleotide sequence ID" value="NZ_JBHUII010000004.1"/>
</dbReference>
<evidence type="ECO:0000313" key="9">
    <source>
        <dbReference type="EMBL" id="MFD2205676.1"/>
    </source>
</evidence>
<comment type="caution">
    <text evidence="9">The sequence shown here is derived from an EMBL/GenBank/DDBJ whole genome shotgun (WGS) entry which is preliminary data.</text>
</comment>
<dbReference type="InterPro" id="IPR036097">
    <property type="entry name" value="HisK_dim/P_sf"/>
</dbReference>
<dbReference type="SUPFAM" id="SSF55874">
    <property type="entry name" value="ATPase domain of HSP90 chaperone/DNA topoisomerase II/histidine kinase"/>
    <property type="match status" value="1"/>
</dbReference>
<dbReference type="InterPro" id="IPR004358">
    <property type="entry name" value="Sig_transdc_His_kin-like_C"/>
</dbReference>
<dbReference type="Pfam" id="PF00512">
    <property type="entry name" value="HisKA"/>
    <property type="match status" value="1"/>
</dbReference>
<evidence type="ECO:0000256" key="1">
    <source>
        <dbReference type="ARBA" id="ARBA00000085"/>
    </source>
</evidence>
<feature type="region of interest" description="Disordered" evidence="6">
    <location>
        <begin position="1"/>
        <end position="26"/>
    </location>
</feature>
<dbReference type="InterPro" id="IPR003661">
    <property type="entry name" value="HisK_dim/P_dom"/>
</dbReference>
<dbReference type="Gene3D" id="3.30.565.10">
    <property type="entry name" value="Histidine kinase-like ATPase, C-terminal domain"/>
    <property type="match status" value="1"/>
</dbReference>
<evidence type="ECO:0000256" key="5">
    <source>
        <dbReference type="ARBA" id="ARBA00022777"/>
    </source>
</evidence>
<dbReference type="EMBL" id="JBHUII010000004">
    <property type="protein sequence ID" value="MFD2205676.1"/>
    <property type="molecule type" value="Genomic_DNA"/>
</dbReference>
<proteinExistence type="predicted"/>
<organism evidence="9 10">
    <name type="scientific">Kiloniella antarctica</name>
    <dbReference type="NCBI Taxonomy" id="1550907"/>
    <lineage>
        <taxon>Bacteria</taxon>
        <taxon>Pseudomonadati</taxon>
        <taxon>Pseudomonadota</taxon>
        <taxon>Alphaproteobacteria</taxon>
        <taxon>Rhodospirillales</taxon>
        <taxon>Kiloniellaceae</taxon>
        <taxon>Kiloniella</taxon>
    </lineage>
</organism>
<feature type="domain" description="Histidine kinase" evidence="8">
    <location>
        <begin position="262"/>
        <end position="487"/>
    </location>
</feature>
<dbReference type="PRINTS" id="PR00344">
    <property type="entry name" value="BCTRLSENSOR"/>
</dbReference>
<dbReference type="SMART" id="SM00387">
    <property type="entry name" value="HATPase_c"/>
    <property type="match status" value="1"/>
</dbReference>
<dbReference type="InterPro" id="IPR003594">
    <property type="entry name" value="HATPase_dom"/>
</dbReference>
<evidence type="ECO:0000313" key="10">
    <source>
        <dbReference type="Proteomes" id="UP001597294"/>
    </source>
</evidence>
<gene>
    <name evidence="9" type="ORF">ACFSKO_08645</name>
</gene>
<feature type="transmembrane region" description="Helical" evidence="7">
    <location>
        <begin position="214"/>
        <end position="233"/>
    </location>
</feature>
<accession>A0ABW5BJN2</accession>
<keyword evidence="10" id="KW-1185">Reference proteome</keyword>
<evidence type="ECO:0000256" key="4">
    <source>
        <dbReference type="ARBA" id="ARBA00022679"/>
    </source>
</evidence>
<comment type="catalytic activity">
    <reaction evidence="1">
        <text>ATP + protein L-histidine = ADP + protein N-phospho-L-histidine.</text>
        <dbReference type="EC" id="2.7.13.3"/>
    </reaction>
</comment>
<dbReference type="SUPFAM" id="SSF47384">
    <property type="entry name" value="Homodimeric domain of signal transducing histidine kinase"/>
    <property type="match status" value="1"/>
</dbReference>
<evidence type="ECO:0000256" key="6">
    <source>
        <dbReference type="SAM" id="MobiDB-lite"/>
    </source>
</evidence>
<evidence type="ECO:0000256" key="3">
    <source>
        <dbReference type="ARBA" id="ARBA00022553"/>
    </source>
</evidence>
<dbReference type="InterPro" id="IPR036890">
    <property type="entry name" value="HATPase_C_sf"/>
</dbReference>
<dbReference type="SMART" id="SM00388">
    <property type="entry name" value="HisKA"/>
    <property type="match status" value="1"/>
</dbReference>
<dbReference type="CDD" id="cd00082">
    <property type="entry name" value="HisKA"/>
    <property type="match status" value="1"/>
</dbReference>
<feature type="compositionally biased region" description="Polar residues" evidence="6">
    <location>
        <begin position="1"/>
        <end position="14"/>
    </location>
</feature>
<sequence>MPSNSTQHNDTKSSLTDEEPHDKPAPRAKRLDFKIARQYITRPIILIFCVIVGCLGIIYFAWSSLQDIEKALPITIVQQQRDIALLVQDASDLAWQARLANSAPSPENNQKILDQVSRVEKRMKHMRTTYNFDNLVGASAMHSVISPALADIRRWLTSGVYNQPADSPVVIALVETRTNDAINTMRPMFAMTQQNTFNILRKQSSQILTFRNSIVFFLVGVLLITLVVVFQMYKLKKIDQALFEAREAAEKASRAKSEFLATMSHEFRTPLNAILGFSEMMQEQFFGPLGVNAIGSEKYTEYTHDIHHSGKHLLSLVNDVLDIAAIEAGKRSLKRTQIDTLSLIEDCTKSIEKRARDNNIDLIIDVPKSIPMLYADKRAVTQILLNLLSNAIKFTDKDGQVLIKATSENKQVKIMVKDSGIGISPERLPTITDAFTQGDADPHRAQEGTGLGLTIAKALIEEHEGFLELKSELGKGTQVSMNLPCWGNSKT</sequence>